<organism evidence="3 4">
    <name type="scientific">Hapsidospora chrysogenum (strain ATCC 11550 / CBS 779.69 / DSM 880 / IAM 14645 / JCM 23072 / IMI 49137)</name>
    <name type="common">Acremonium chrysogenum</name>
    <dbReference type="NCBI Taxonomy" id="857340"/>
    <lineage>
        <taxon>Eukaryota</taxon>
        <taxon>Fungi</taxon>
        <taxon>Dikarya</taxon>
        <taxon>Ascomycota</taxon>
        <taxon>Pezizomycotina</taxon>
        <taxon>Sordariomycetes</taxon>
        <taxon>Hypocreomycetidae</taxon>
        <taxon>Hypocreales</taxon>
        <taxon>Bionectriaceae</taxon>
        <taxon>Hapsidospora</taxon>
    </lineage>
</organism>
<keyword evidence="2" id="KW-0812">Transmembrane</keyword>
<protein>
    <submittedName>
        <fullName evidence="3">Uncharacterized protein</fullName>
    </submittedName>
</protein>
<accession>A0A086TGS2</accession>
<evidence type="ECO:0000256" key="2">
    <source>
        <dbReference type="SAM" id="Phobius"/>
    </source>
</evidence>
<keyword evidence="4" id="KW-1185">Reference proteome</keyword>
<comment type="caution">
    <text evidence="3">The sequence shown here is derived from an EMBL/GenBank/DDBJ whole genome shotgun (WGS) entry which is preliminary data.</text>
</comment>
<evidence type="ECO:0000313" key="4">
    <source>
        <dbReference type="Proteomes" id="UP000029964"/>
    </source>
</evidence>
<evidence type="ECO:0000256" key="1">
    <source>
        <dbReference type="SAM" id="MobiDB-lite"/>
    </source>
</evidence>
<sequence length="334" mass="36810">MVHGPVHQIVLSYFYQYVCDDRGFSLWQVEPTSPFSPSLSESLPAEGIQSPTRRIFTKFATPSNPYRSSQTIAADYLSHNTFTMTIPDDWPDAVDFKDNFFVIICLGCIVIPVIIGLLHRINSCGKDGVRRLTKRWNFSDRLPQGPKWMQRRIVKLGPRDMAFHEAQTFLLPGEAPYDSPVHHGTWRDPVTKIQSPPPTYSPVGHPPDDGSYPTAEGVTLAARTPPLNEDGIPTLPDATLDPGHRGTRRQSRRESGSTLVPGSDFDVHDEDAVNSGKGEENETSLRRYAASVESGSTVIPHTSRDNVSGFPGSGDPAAQDAAARGVESHDERHV</sequence>
<name>A0A086TGS2_HAPC1</name>
<dbReference type="AlphaFoldDB" id="A0A086TGS2"/>
<keyword evidence="2" id="KW-1133">Transmembrane helix</keyword>
<dbReference type="EMBL" id="JPKY01000003">
    <property type="protein sequence ID" value="KFH48554.1"/>
    <property type="molecule type" value="Genomic_DNA"/>
</dbReference>
<proteinExistence type="predicted"/>
<feature type="transmembrane region" description="Helical" evidence="2">
    <location>
        <begin position="100"/>
        <end position="121"/>
    </location>
</feature>
<dbReference type="HOGENOM" id="CLU_831466_0_0_1"/>
<feature type="region of interest" description="Disordered" evidence="1">
    <location>
        <begin position="183"/>
        <end position="334"/>
    </location>
</feature>
<gene>
    <name evidence="3" type="ORF">ACRE_005770</name>
</gene>
<reference evidence="4" key="1">
    <citation type="journal article" date="2014" name="Genome Announc.">
        <title>Genome sequence and annotation of Acremonium chrysogenum, producer of the beta-lactam antibiotic cephalosporin C.</title>
        <authorList>
            <person name="Terfehr D."/>
            <person name="Dahlmann T.A."/>
            <person name="Specht T."/>
            <person name="Zadra I."/>
            <person name="Kuernsteiner H."/>
            <person name="Kueck U."/>
        </authorList>
    </citation>
    <scope>NUCLEOTIDE SEQUENCE [LARGE SCALE GENOMIC DNA]</scope>
    <source>
        <strain evidence="4">ATCC 11550 / CBS 779.69 / DSM 880 / IAM 14645 / JCM 23072 / IMI 49137</strain>
    </source>
</reference>
<dbReference type="Proteomes" id="UP000029964">
    <property type="component" value="Unassembled WGS sequence"/>
</dbReference>
<evidence type="ECO:0000313" key="3">
    <source>
        <dbReference type="EMBL" id="KFH48554.1"/>
    </source>
</evidence>
<keyword evidence="2" id="KW-0472">Membrane</keyword>